<dbReference type="EMBL" id="BSNX01000021">
    <property type="protein sequence ID" value="GLQ72778.1"/>
    <property type="molecule type" value="Genomic_DNA"/>
</dbReference>
<sequence>MKKTIAIGVFSCLLSYSAIAENGLVTIKSNHNVDQTTQNLVTVLEKKGMTVFTQIKHDEGAKKVGMELRPTRLVIFGNPKVGTPLMKCSQTAAIDLPQKMLIWQDEAGENWLSYNSPDYLNTRHGLDMNSENKCEKVIGKVKQALSNFAKAATQ</sequence>
<dbReference type="Gene3D" id="3.30.310.70">
    <property type="entry name" value="TT1751-like domain"/>
    <property type="match status" value="1"/>
</dbReference>
<feature type="signal peptide" evidence="1">
    <location>
        <begin position="1"/>
        <end position="20"/>
    </location>
</feature>
<name>A0AAV5NQK4_9VIBR</name>
<keyword evidence="1" id="KW-0732">Signal</keyword>
<dbReference type="Pfam" id="PF03625">
    <property type="entry name" value="DUF302"/>
    <property type="match status" value="1"/>
</dbReference>
<evidence type="ECO:0000259" key="2">
    <source>
        <dbReference type="Pfam" id="PF03625"/>
    </source>
</evidence>
<proteinExistence type="predicted"/>
<gene>
    <name evidence="3" type="ORF">GCM10007932_21380</name>
</gene>
<feature type="chain" id="PRO_5043405807" description="DUF302 domain-containing protein" evidence="1">
    <location>
        <begin position="21"/>
        <end position="154"/>
    </location>
</feature>
<dbReference type="InterPro" id="IPR035923">
    <property type="entry name" value="TT1751-like_sf"/>
</dbReference>
<organism evidence="3 4">
    <name type="scientific">Vibrio penaeicida</name>
    <dbReference type="NCBI Taxonomy" id="104609"/>
    <lineage>
        <taxon>Bacteria</taxon>
        <taxon>Pseudomonadati</taxon>
        <taxon>Pseudomonadota</taxon>
        <taxon>Gammaproteobacteria</taxon>
        <taxon>Vibrionales</taxon>
        <taxon>Vibrionaceae</taxon>
        <taxon>Vibrio</taxon>
    </lineage>
</organism>
<evidence type="ECO:0000313" key="3">
    <source>
        <dbReference type="EMBL" id="GLQ72778.1"/>
    </source>
</evidence>
<comment type="caution">
    <text evidence="3">The sequence shown here is derived from an EMBL/GenBank/DDBJ whole genome shotgun (WGS) entry which is preliminary data.</text>
</comment>
<evidence type="ECO:0000313" key="4">
    <source>
        <dbReference type="Proteomes" id="UP001156690"/>
    </source>
</evidence>
<dbReference type="CDD" id="cd14797">
    <property type="entry name" value="DUF302"/>
    <property type="match status" value="1"/>
</dbReference>
<dbReference type="InterPro" id="IPR005180">
    <property type="entry name" value="DUF302"/>
</dbReference>
<protein>
    <recommendedName>
        <fullName evidence="2">DUF302 domain-containing protein</fullName>
    </recommendedName>
</protein>
<feature type="domain" description="DUF302" evidence="2">
    <location>
        <begin position="55"/>
        <end position="117"/>
    </location>
</feature>
<evidence type="ECO:0000256" key="1">
    <source>
        <dbReference type="SAM" id="SignalP"/>
    </source>
</evidence>
<accession>A0AAV5NQK4</accession>
<dbReference type="RefSeq" id="WP_126606046.1">
    <property type="nucleotide sequence ID" value="NZ_AP025144.1"/>
</dbReference>
<dbReference type="PANTHER" id="PTHR38342:SF2">
    <property type="entry name" value="INNER MEMBRANE OR EXPORTED"/>
    <property type="match status" value="1"/>
</dbReference>
<keyword evidence="4" id="KW-1185">Reference proteome</keyword>
<reference evidence="4" key="1">
    <citation type="journal article" date="2019" name="Int. J. Syst. Evol. Microbiol.">
        <title>The Global Catalogue of Microorganisms (GCM) 10K type strain sequencing project: providing services to taxonomists for standard genome sequencing and annotation.</title>
        <authorList>
            <consortium name="The Broad Institute Genomics Platform"/>
            <consortium name="The Broad Institute Genome Sequencing Center for Infectious Disease"/>
            <person name="Wu L."/>
            <person name="Ma J."/>
        </authorList>
    </citation>
    <scope>NUCLEOTIDE SEQUENCE [LARGE SCALE GENOMIC DNA]</scope>
    <source>
        <strain evidence="4">NBRC 15640</strain>
    </source>
</reference>
<dbReference type="AlphaFoldDB" id="A0AAV5NQK4"/>
<dbReference type="Proteomes" id="UP001156690">
    <property type="component" value="Unassembled WGS sequence"/>
</dbReference>
<dbReference type="PANTHER" id="PTHR38342">
    <property type="entry name" value="SLR5037 PROTEIN"/>
    <property type="match status" value="1"/>
</dbReference>
<dbReference type="SUPFAM" id="SSF103247">
    <property type="entry name" value="TT1751-like"/>
    <property type="match status" value="1"/>
</dbReference>